<sequence>MNMLLFWSKYFIIKKTKWNLQHWKLNEFKHHNDKEEEEILGRMTKIEQLPQLELITSIDSQFQFQIKVHPQVESSSRHRRTLTHLDSSNIVSLEDINSHSWFGNIQADYGCGKLEIYELPMTNLISFVCREEMERSAIGNGFIPQAIRWDC</sequence>
<dbReference type="KEGG" id="mlr:MELLADRAFT_91246"/>
<keyword evidence="2" id="KW-1185">Reference proteome</keyword>
<dbReference type="OrthoDB" id="1875751at2759"/>
<dbReference type="VEuPathDB" id="FungiDB:MELLADRAFT_91246"/>
<name>F4RYC9_MELLP</name>
<evidence type="ECO:0000313" key="2">
    <source>
        <dbReference type="Proteomes" id="UP000001072"/>
    </source>
</evidence>
<gene>
    <name evidence="1" type="ORF">MELLADRAFT_91246</name>
</gene>
<dbReference type="HOGENOM" id="CLU_1731898_0_0_1"/>
<organism evidence="2">
    <name type="scientific">Melampsora larici-populina (strain 98AG31 / pathotype 3-4-7)</name>
    <name type="common">Poplar leaf rust fungus</name>
    <dbReference type="NCBI Taxonomy" id="747676"/>
    <lineage>
        <taxon>Eukaryota</taxon>
        <taxon>Fungi</taxon>
        <taxon>Dikarya</taxon>
        <taxon>Basidiomycota</taxon>
        <taxon>Pucciniomycotina</taxon>
        <taxon>Pucciniomycetes</taxon>
        <taxon>Pucciniales</taxon>
        <taxon>Melampsoraceae</taxon>
        <taxon>Melampsora</taxon>
    </lineage>
</organism>
<evidence type="ECO:0000313" key="1">
    <source>
        <dbReference type="EMBL" id="EGG02654.1"/>
    </source>
</evidence>
<dbReference type="Proteomes" id="UP000001072">
    <property type="component" value="Unassembled WGS sequence"/>
</dbReference>
<proteinExistence type="predicted"/>
<dbReference type="EMBL" id="GL883129">
    <property type="protein sequence ID" value="EGG02654.1"/>
    <property type="molecule type" value="Genomic_DNA"/>
</dbReference>
<dbReference type="RefSeq" id="XP_007414056.1">
    <property type="nucleotide sequence ID" value="XM_007413994.1"/>
</dbReference>
<reference evidence="2" key="1">
    <citation type="journal article" date="2011" name="Proc. Natl. Acad. Sci. U.S.A.">
        <title>Obligate biotrophy features unraveled by the genomic analysis of rust fungi.</title>
        <authorList>
            <person name="Duplessis S."/>
            <person name="Cuomo C.A."/>
            <person name="Lin Y.-C."/>
            <person name="Aerts A."/>
            <person name="Tisserant E."/>
            <person name="Veneault-Fourrey C."/>
            <person name="Joly D.L."/>
            <person name="Hacquard S."/>
            <person name="Amselem J."/>
            <person name="Cantarel B.L."/>
            <person name="Chiu R."/>
            <person name="Coutinho P.M."/>
            <person name="Feau N."/>
            <person name="Field M."/>
            <person name="Frey P."/>
            <person name="Gelhaye E."/>
            <person name="Goldberg J."/>
            <person name="Grabherr M.G."/>
            <person name="Kodira C.D."/>
            <person name="Kohler A."/>
            <person name="Kuees U."/>
            <person name="Lindquist E.A."/>
            <person name="Lucas S.M."/>
            <person name="Mago R."/>
            <person name="Mauceli E."/>
            <person name="Morin E."/>
            <person name="Murat C."/>
            <person name="Pangilinan J.L."/>
            <person name="Park R."/>
            <person name="Pearson M."/>
            <person name="Quesneville H."/>
            <person name="Rouhier N."/>
            <person name="Sakthikumar S."/>
            <person name="Salamov A.A."/>
            <person name="Schmutz J."/>
            <person name="Selles B."/>
            <person name="Shapiro H."/>
            <person name="Tanguay P."/>
            <person name="Tuskan G.A."/>
            <person name="Henrissat B."/>
            <person name="Van de Peer Y."/>
            <person name="Rouze P."/>
            <person name="Ellis J.G."/>
            <person name="Dodds P.N."/>
            <person name="Schein J.E."/>
            <person name="Zhong S."/>
            <person name="Hamelin R.C."/>
            <person name="Grigoriev I.V."/>
            <person name="Szabo L.J."/>
            <person name="Martin F."/>
        </authorList>
    </citation>
    <scope>NUCLEOTIDE SEQUENCE [LARGE SCALE GENOMIC DNA]</scope>
    <source>
        <strain evidence="2">98AG31 / pathotype 3-4-7</strain>
    </source>
</reference>
<protein>
    <submittedName>
        <fullName evidence="1">Uncharacterized protein</fullName>
    </submittedName>
</protein>
<dbReference type="GeneID" id="18935833"/>
<accession>F4RYC9</accession>
<dbReference type="InParanoid" id="F4RYC9"/>
<dbReference type="AlphaFoldDB" id="F4RYC9"/>